<organism evidence="1 2">
    <name type="scientific">Coccidioides immitis RMSCC 2394</name>
    <dbReference type="NCBI Taxonomy" id="404692"/>
    <lineage>
        <taxon>Eukaryota</taxon>
        <taxon>Fungi</taxon>
        <taxon>Dikarya</taxon>
        <taxon>Ascomycota</taxon>
        <taxon>Pezizomycotina</taxon>
        <taxon>Eurotiomycetes</taxon>
        <taxon>Eurotiomycetidae</taxon>
        <taxon>Onygenales</taxon>
        <taxon>Onygenaceae</taxon>
        <taxon>Coccidioides</taxon>
    </lineage>
</organism>
<sequence>MAMMMYRFATPSLSINSCPVDCMGIGVNQCAESSLQLKRLFTTVHKAFAEGWVMLGDSWNEVASPNVVNNNSSSVISRATKVSSSRQETDVVRGDYVLQRQRKDSIRVAHLLSSSRHLRSKTVVVSSLDILDFNAPAVTNYVSEFELILRHKVLP</sequence>
<accession>A0A0J6Y4V2</accession>
<evidence type="ECO:0000313" key="2">
    <source>
        <dbReference type="Proteomes" id="UP000054565"/>
    </source>
</evidence>
<dbReference type="Proteomes" id="UP000054565">
    <property type="component" value="Unassembled WGS sequence"/>
</dbReference>
<proteinExistence type="predicted"/>
<evidence type="ECO:0000313" key="1">
    <source>
        <dbReference type="EMBL" id="KMP02775.1"/>
    </source>
</evidence>
<dbReference type="AlphaFoldDB" id="A0A0J6Y4V2"/>
<dbReference type="EMBL" id="DS028094">
    <property type="protein sequence ID" value="KMP02775.1"/>
    <property type="molecule type" value="Genomic_DNA"/>
</dbReference>
<protein>
    <submittedName>
        <fullName evidence="1">Uncharacterized protein</fullName>
    </submittedName>
</protein>
<reference evidence="2" key="1">
    <citation type="journal article" date="2010" name="Genome Res.">
        <title>Population genomic sequencing of Coccidioides fungi reveals recent hybridization and transposon control.</title>
        <authorList>
            <person name="Neafsey D.E."/>
            <person name="Barker B.M."/>
            <person name="Sharpton T.J."/>
            <person name="Stajich J.E."/>
            <person name="Park D.J."/>
            <person name="Whiston E."/>
            <person name="Hung C.-Y."/>
            <person name="McMahan C."/>
            <person name="White J."/>
            <person name="Sykes S."/>
            <person name="Heiman D."/>
            <person name="Young S."/>
            <person name="Zeng Q."/>
            <person name="Abouelleil A."/>
            <person name="Aftuck L."/>
            <person name="Bessette D."/>
            <person name="Brown A."/>
            <person name="FitzGerald M."/>
            <person name="Lui A."/>
            <person name="Macdonald J.P."/>
            <person name="Priest M."/>
            <person name="Orbach M.J."/>
            <person name="Galgiani J.N."/>
            <person name="Kirkland T.N."/>
            <person name="Cole G.T."/>
            <person name="Birren B.W."/>
            <person name="Henn M.R."/>
            <person name="Taylor J.W."/>
            <person name="Rounsley S.D."/>
        </authorList>
    </citation>
    <scope>NUCLEOTIDE SEQUENCE [LARGE SCALE GENOMIC DNA]</scope>
    <source>
        <strain evidence="2">RMSCC 2394</strain>
    </source>
</reference>
<gene>
    <name evidence="1" type="ORF">CIRG_02467</name>
</gene>
<name>A0A0J6Y4V2_COCIT</name>